<dbReference type="Pfam" id="PF08577">
    <property type="entry name" value="PI31_Prot_C"/>
    <property type="match status" value="1"/>
</dbReference>
<comment type="function">
    <text evidence="10">Plays an important role in control of proteasome function. Inhibits the hydrolysis of protein and peptide substrates by the 20S proteasome. Also inhibits the activation of the proteasome by the proteasome regulatory proteins PA700 and PA28.</text>
</comment>
<dbReference type="GO" id="GO:0000502">
    <property type="term" value="C:proteasome complex"/>
    <property type="evidence" value="ECO:0007669"/>
    <property type="project" value="UniProtKB-KW"/>
</dbReference>
<keyword evidence="4" id="KW-0488">Methylation</keyword>
<feature type="region of interest" description="Disordered" evidence="11">
    <location>
        <begin position="323"/>
        <end position="365"/>
    </location>
</feature>
<dbReference type="InterPro" id="IPR021625">
    <property type="entry name" value="PI31_Prot_N"/>
</dbReference>
<keyword evidence="7" id="KW-0256">Endoplasmic reticulum</keyword>
<keyword evidence="9" id="KW-0007">Acetylation</keyword>
<feature type="domain" description="PI31 proteasome regulator N-terminal" evidence="13">
    <location>
        <begin position="42"/>
        <end position="189"/>
    </location>
</feature>
<accession>A0A9N9A2R7</accession>
<dbReference type="Gene3D" id="3.40.1000.30">
    <property type="match status" value="1"/>
</dbReference>
<dbReference type="EMBL" id="CAJVPS010000905">
    <property type="protein sequence ID" value="CAG8514923.1"/>
    <property type="molecule type" value="Genomic_DNA"/>
</dbReference>
<dbReference type="PANTHER" id="PTHR13266:SF1">
    <property type="entry name" value="PROTEASOME INHIBITOR PI31 SUBUNIT"/>
    <property type="match status" value="1"/>
</dbReference>
<evidence type="ECO:0000259" key="13">
    <source>
        <dbReference type="Pfam" id="PF11566"/>
    </source>
</evidence>
<evidence type="ECO:0000256" key="4">
    <source>
        <dbReference type="ARBA" id="ARBA00022481"/>
    </source>
</evidence>
<evidence type="ECO:0000256" key="3">
    <source>
        <dbReference type="ARBA" id="ARBA00006405"/>
    </source>
</evidence>
<dbReference type="Pfam" id="PF11566">
    <property type="entry name" value="PI31_Prot_N"/>
    <property type="match status" value="1"/>
</dbReference>
<evidence type="ECO:0000256" key="11">
    <source>
        <dbReference type="SAM" id="MobiDB-lite"/>
    </source>
</evidence>
<protein>
    <submittedName>
        <fullName evidence="14">3636_t:CDS:1</fullName>
    </submittedName>
</protein>
<dbReference type="InterPro" id="IPR013886">
    <property type="entry name" value="PI31_Prot_C"/>
</dbReference>
<comment type="subcellular location">
    <subcellularLocation>
        <location evidence="2">Cytoplasm</location>
    </subcellularLocation>
    <subcellularLocation>
        <location evidence="1">Endoplasmic reticulum</location>
    </subcellularLocation>
</comment>
<evidence type="ECO:0000256" key="1">
    <source>
        <dbReference type="ARBA" id="ARBA00004240"/>
    </source>
</evidence>
<sequence>MSTDQTNPLDPANVLNILEDSLPRPQTEETLTDTSASENVILRSGLDALAVLFHSIMLAVDFRFVGLGEEGTLETQDTTAIRPLPKEWNAKGPDSYAFRYKHTQSSLTFLVKGMRLSNKFLIHGMGIEDNKTFTMEIVTDHYTSPSFFPYATQSLEPLINGFLSQSRLKDLITLYKINIIQNLLPNLNKPGYEESTPTSSAQAGPRSPNRQPEVDPLRIRPSVPFHSPYRMNDPSRFENPFSVGRDDLDPLGSNPIIGPPRFGSGYGLPPLGGPSRGGGMYVGPDHPIFDSRRFEGDRIPPDGPSILPRGAVPPGARFDQILPFGPGPRGRGGVGRGGGRGGSGIFSGEPDFDEIPPPGYNDMFM</sequence>
<proteinExistence type="inferred from homology"/>
<keyword evidence="15" id="KW-1185">Reference proteome</keyword>
<name>A0A9N9A2R7_9GLOM</name>
<comment type="similarity">
    <text evidence="3">Belongs to the proteasome inhibitor PI31 family.</text>
</comment>
<comment type="caution">
    <text evidence="14">The sequence shown here is derived from an EMBL/GenBank/DDBJ whole genome shotgun (WGS) entry which is preliminary data.</text>
</comment>
<dbReference type="GO" id="GO:0005783">
    <property type="term" value="C:endoplasmic reticulum"/>
    <property type="evidence" value="ECO:0007669"/>
    <property type="project" value="UniProtKB-SubCell"/>
</dbReference>
<dbReference type="GO" id="GO:0004866">
    <property type="term" value="F:endopeptidase inhibitor activity"/>
    <property type="evidence" value="ECO:0007669"/>
    <property type="project" value="InterPro"/>
</dbReference>
<evidence type="ECO:0000256" key="7">
    <source>
        <dbReference type="ARBA" id="ARBA00022824"/>
    </source>
</evidence>
<dbReference type="AlphaFoldDB" id="A0A9N9A2R7"/>
<keyword evidence="6" id="KW-0597">Phosphoprotein</keyword>
<dbReference type="OrthoDB" id="68090at2759"/>
<evidence type="ECO:0000256" key="5">
    <source>
        <dbReference type="ARBA" id="ARBA00022490"/>
    </source>
</evidence>
<evidence type="ECO:0000256" key="10">
    <source>
        <dbReference type="ARBA" id="ARBA00024805"/>
    </source>
</evidence>
<organism evidence="14 15">
    <name type="scientific">Ambispora leptoticha</name>
    <dbReference type="NCBI Taxonomy" id="144679"/>
    <lineage>
        <taxon>Eukaryota</taxon>
        <taxon>Fungi</taxon>
        <taxon>Fungi incertae sedis</taxon>
        <taxon>Mucoromycota</taxon>
        <taxon>Glomeromycotina</taxon>
        <taxon>Glomeromycetes</taxon>
        <taxon>Archaeosporales</taxon>
        <taxon>Ambisporaceae</taxon>
        <taxon>Ambispora</taxon>
    </lineage>
</organism>
<evidence type="ECO:0000313" key="14">
    <source>
        <dbReference type="EMBL" id="CAG8514923.1"/>
    </source>
</evidence>
<feature type="region of interest" description="Disordered" evidence="11">
    <location>
        <begin position="190"/>
        <end position="245"/>
    </location>
</feature>
<reference evidence="14" key="1">
    <citation type="submission" date="2021-06" db="EMBL/GenBank/DDBJ databases">
        <authorList>
            <person name="Kallberg Y."/>
            <person name="Tangrot J."/>
            <person name="Rosling A."/>
        </authorList>
    </citation>
    <scope>NUCLEOTIDE SEQUENCE</scope>
    <source>
        <strain evidence="14">FL130A</strain>
    </source>
</reference>
<evidence type="ECO:0000259" key="12">
    <source>
        <dbReference type="Pfam" id="PF08577"/>
    </source>
</evidence>
<evidence type="ECO:0000256" key="8">
    <source>
        <dbReference type="ARBA" id="ARBA00022942"/>
    </source>
</evidence>
<dbReference type="PANTHER" id="PTHR13266">
    <property type="entry name" value="PROTEASOME INHIBITOR"/>
    <property type="match status" value="1"/>
</dbReference>
<evidence type="ECO:0000256" key="2">
    <source>
        <dbReference type="ARBA" id="ARBA00004496"/>
    </source>
</evidence>
<gene>
    <name evidence="14" type="ORF">ALEPTO_LOCUS4166</name>
</gene>
<evidence type="ECO:0000313" key="15">
    <source>
        <dbReference type="Proteomes" id="UP000789508"/>
    </source>
</evidence>
<feature type="domain" description="PI31 proteasome regulator C-terminal" evidence="12">
    <location>
        <begin position="243"/>
        <end position="326"/>
    </location>
</feature>
<dbReference type="GO" id="GO:0070628">
    <property type="term" value="F:proteasome binding"/>
    <property type="evidence" value="ECO:0007669"/>
    <property type="project" value="InterPro"/>
</dbReference>
<dbReference type="InterPro" id="IPR045128">
    <property type="entry name" value="PI31-like"/>
</dbReference>
<dbReference type="Proteomes" id="UP000789508">
    <property type="component" value="Unassembled WGS sequence"/>
</dbReference>
<keyword evidence="5" id="KW-0963">Cytoplasm</keyword>
<keyword evidence="8" id="KW-0647">Proteasome</keyword>
<feature type="compositionally biased region" description="Gly residues" evidence="11">
    <location>
        <begin position="327"/>
        <end position="345"/>
    </location>
</feature>
<dbReference type="GO" id="GO:0043161">
    <property type="term" value="P:proteasome-mediated ubiquitin-dependent protein catabolic process"/>
    <property type="evidence" value="ECO:0007669"/>
    <property type="project" value="InterPro"/>
</dbReference>
<evidence type="ECO:0000256" key="9">
    <source>
        <dbReference type="ARBA" id="ARBA00022990"/>
    </source>
</evidence>
<evidence type="ECO:0000256" key="6">
    <source>
        <dbReference type="ARBA" id="ARBA00022553"/>
    </source>
</evidence>